<dbReference type="PANTHER" id="PTHR30349">
    <property type="entry name" value="PHAGE INTEGRASE-RELATED"/>
    <property type="match status" value="1"/>
</dbReference>
<dbReference type="PROSITE" id="PS51898">
    <property type="entry name" value="TYR_RECOMBINASE"/>
    <property type="match status" value="1"/>
</dbReference>
<feature type="domain" description="Core-binding (CB)" evidence="8">
    <location>
        <begin position="1"/>
        <end position="86"/>
    </location>
</feature>
<dbReference type="InterPro" id="IPR011010">
    <property type="entry name" value="DNA_brk_join_enz"/>
</dbReference>
<feature type="domain" description="Tyr recombinase" evidence="7">
    <location>
        <begin position="107"/>
        <end position="287"/>
    </location>
</feature>
<comment type="function">
    <text evidence="1">Site-specific tyrosine recombinase, which acts by catalyzing the cutting and rejoining of the recombining DNA molecules.</text>
</comment>
<dbReference type="GO" id="GO:0015074">
    <property type="term" value="P:DNA integration"/>
    <property type="evidence" value="ECO:0007669"/>
    <property type="project" value="UniProtKB-KW"/>
</dbReference>
<reference evidence="9 10" key="2">
    <citation type="journal article" date="2011" name="Stand. Genomic Sci.">
        <title>Complete genome sequence of Mahella australiensis type strain (50-1 BON).</title>
        <authorList>
            <person name="Sikorski J."/>
            <person name="Teshima H."/>
            <person name="Nolan M."/>
            <person name="Lucas S."/>
            <person name="Hammon N."/>
            <person name="Deshpande S."/>
            <person name="Cheng J.F."/>
            <person name="Pitluck S."/>
            <person name="Liolios K."/>
            <person name="Pagani I."/>
            <person name="Ivanova N."/>
            <person name="Huntemann M."/>
            <person name="Mavromatis K."/>
            <person name="Ovchinikova G."/>
            <person name="Pati A."/>
            <person name="Tapia R."/>
            <person name="Han C."/>
            <person name="Goodwin L."/>
            <person name="Chen A."/>
            <person name="Palaniappan K."/>
            <person name="Land M."/>
            <person name="Hauser L."/>
            <person name="Ngatchou-Djao O.D."/>
            <person name="Rohde M."/>
            <person name="Pukall R."/>
            <person name="Spring S."/>
            <person name="Abt B."/>
            <person name="Goker M."/>
            <person name="Detter J.C."/>
            <person name="Woyke T."/>
            <person name="Bristow J."/>
            <person name="Markowitz V."/>
            <person name="Hugenholtz P."/>
            <person name="Eisen J.A."/>
            <person name="Kyrpides N.C."/>
            <person name="Klenk H.P."/>
            <person name="Lapidus A."/>
        </authorList>
    </citation>
    <scope>NUCLEOTIDE SEQUENCE [LARGE SCALE GENOMIC DNA]</scope>
    <source>
        <strain evidence="10">DSM 15567 / CIP 107919 / 50-1 BON</strain>
    </source>
</reference>
<evidence type="ECO:0000256" key="6">
    <source>
        <dbReference type="PROSITE-ProRule" id="PRU01248"/>
    </source>
</evidence>
<organism evidence="9 10">
    <name type="scientific">Mahella australiensis (strain DSM 15567 / CIP 107919 / 50-1 BON)</name>
    <dbReference type="NCBI Taxonomy" id="697281"/>
    <lineage>
        <taxon>Bacteria</taxon>
        <taxon>Bacillati</taxon>
        <taxon>Bacillota</taxon>
        <taxon>Clostridia</taxon>
        <taxon>Thermoanaerobacterales</taxon>
        <taxon>Thermoanaerobacterales Family IV. Incertae Sedis</taxon>
        <taxon>Mahella</taxon>
    </lineage>
</organism>
<proteinExistence type="inferred from homology"/>
<evidence type="ECO:0000256" key="3">
    <source>
        <dbReference type="ARBA" id="ARBA00022908"/>
    </source>
</evidence>
<dbReference type="STRING" id="697281.Mahau_1453"/>
<comment type="similarity">
    <text evidence="2">Belongs to the 'phage' integrase family.</text>
</comment>
<reference evidence="10" key="1">
    <citation type="submission" date="2010-11" db="EMBL/GenBank/DDBJ databases">
        <title>The complete genome of Mahella australiensis DSM 15567.</title>
        <authorList>
            <consortium name="US DOE Joint Genome Institute (JGI-PGF)"/>
            <person name="Lucas S."/>
            <person name="Copeland A."/>
            <person name="Lapidus A."/>
            <person name="Bruce D."/>
            <person name="Goodwin L."/>
            <person name="Pitluck S."/>
            <person name="Kyrpides N."/>
            <person name="Mavromatis K."/>
            <person name="Pagani I."/>
            <person name="Ivanova N."/>
            <person name="Teshima H."/>
            <person name="Brettin T."/>
            <person name="Detter J.C."/>
            <person name="Han C."/>
            <person name="Tapia R."/>
            <person name="Land M."/>
            <person name="Hauser L."/>
            <person name="Markowitz V."/>
            <person name="Cheng J.-F."/>
            <person name="Hugenholtz P."/>
            <person name="Woyke T."/>
            <person name="Wu D."/>
            <person name="Spring S."/>
            <person name="Pukall R."/>
            <person name="Steenblock K."/>
            <person name="Schneider S."/>
            <person name="Klenk H.-P."/>
            <person name="Eisen J.A."/>
        </authorList>
    </citation>
    <scope>NUCLEOTIDE SEQUENCE [LARGE SCALE GENOMIC DNA]</scope>
    <source>
        <strain evidence="10">DSM 15567 / CIP 107919 / 50-1 BON</strain>
    </source>
</reference>
<dbReference type="SUPFAM" id="SSF56349">
    <property type="entry name" value="DNA breaking-rejoining enzymes"/>
    <property type="match status" value="1"/>
</dbReference>
<name>F3ZXX5_MAHA5</name>
<dbReference type="InterPro" id="IPR044068">
    <property type="entry name" value="CB"/>
</dbReference>
<dbReference type="GO" id="GO:0003677">
    <property type="term" value="F:DNA binding"/>
    <property type="evidence" value="ECO:0007669"/>
    <property type="project" value="UniProtKB-UniRule"/>
</dbReference>
<dbReference type="RefSeq" id="WP_013781074.1">
    <property type="nucleotide sequence ID" value="NC_015520.1"/>
</dbReference>
<evidence type="ECO:0000259" key="7">
    <source>
        <dbReference type="PROSITE" id="PS51898"/>
    </source>
</evidence>
<dbReference type="OrthoDB" id="9785687at2"/>
<dbReference type="InterPro" id="IPR004107">
    <property type="entry name" value="Integrase_SAM-like_N"/>
</dbReference>
<evidence type="ECO:0000256" key="4">
    <source>
        <dbReference type="ARBA" id="ARBA00023125"/>
    </source>
</evidence>
<dbReference type="InterPro" id="IPR050090">
    <property type="entry name" value="Tyrosine_recombinase_XerCD"/>
</dbReference>
<evidence type="ECO:0000313" key="9">
    <source>
        <dbReference type="EMBL" id="AEE96645.1"/>
    </source>
</evidence>
<dbReference type="KEGG" id="mas:Mahau_1453"/>
<sequence>MWYSDYIDGYKRYLVEERKMTSNTVECYLTDVRQYLGFTDGQAALQNMLSSDAIAEYMDYLKQKGCISTTMSRKISSIKSFCKFMVQKGYSDIDPSVDLQTPKMDKRVPAILSPDKVKLLLAQPNLQEPKGIRDKAMLEILYATGFKVSELLELTMDDINTEMNYVKCRSGDKERLLPINRVACQYLQNYIIQARDKLLNGKEESVVFVNCHGQPMSRQGFWKIVKYYAKKAGINQPITPYTLRHSFAINMLSSGMDIKTVQQLLGHTDISTTYTYMQFVHPKGVAR</sequence>
<dbReference type="Pfam" id="PF00589">
    <property type="entry name" value="Phage_integrase"/>
    <property type="match status" value="1"/>
</dbReference>
<keyword evidence="5" id="KW-0233">DNA recombination</keyword>
<gene>
    <name evidence="9" type="ordered locus">Mahau_1453</name>
</gene>
<dbReference type="CDD" id="cd00798">
    <property type="entry name" value="INT_XerDC_C"/>
    <property type="match status" value="1"/>
</dbReference>
<dbReference type="AlphaFoldDB" id="F3ZXX5"/>
<dbReference type="PROSITE" id="PS51900">
    <property type="entry name" value="CB"/>
    <property type="match status" value="1"/>
</dbReference>
<keyword evidence="10" id="KW-1185">Reference proteome</keyword>
<dbReference type="Pfam" id="PF02899">
    <property type="entry name" value="Phage_int_SAM_1"/>
    <property type="match status" value="1"/>
</dbReference>
<dbReference type="Proteomes" id="UP000008457">
    <property type="component" value="Chromosome"/>
</dbReference>
<keyword evidence="4 6" id="KW-0238">DNA-binding</keyword>
<evidence type="ECO:0000256" key="2">
    <source>
        <dbReference type="ARBA" id="ARBA00008857"/>
    </source>
</evidence>
<keyword evidence="3" id="KW-0229">DNA integration</keyword>
<dbReference type="PANTHER" id="PTHR30349:SF81">
    <property type="entry name" value="TYROSINE RECOMBINASE XERC"/>
    <property type="match status" value="1"/>
</dbReference>
<dbReference type="EMBL" id="CP002360">
    <property type="protein sequence ID" value="AEE96645.1"/>
    <property type="molecule type" value="Genomic_DNA"/>
</dbReference>
<dbReference type="eggNOG" id="COG4974">
    <property type="taxonomic scope" value="Bacteria"/>
</dbReference>
<dbReference type="InterPro" id="IPR013762">
    <property type="entry name" value="Integrase-like_cat_sf"/>
</dbReference>
<dbReference type="HOGENOM" id="CLU_027562_9_6_9"/>
<evidence type="ECO:0000256" key="1">
    <source>
        <dbReference type="ARBA" id="ARBA00003283"/>
    </source>
</evidence>
<evidence type="ECO:0000313" key="10">
    <source>
        <dbReference type="Proteomes" id="UP000008457"/>
    </source>
</evidence>
<dbReference type="GO" id="GO:0006310">
    <property type="term" value="P:DNA recombination"/>
    <property type="evidence" value="ECO:0007669"/>
    <property type="project" value="UniProtKB-KW"/>
</dbReference>
<dbReference type="InterPro" id="IPR010998">
    <property type="entry name" value="Integrase_recombinase_N"/>
</dbReference>
<protein>
    <submittedName>
        <fullName evidence="9">Integrase family protein</fullName>
    </submittedName>
</protein>
<dbReference type="InterPro" id="IPR002104">
    <property type="entry name" value="Integrase_catalytic"/>
</dbReference>
<dbReference type="Gene3D" id="1.10.443.10">
    <property type="entry name" value="Intergrase catalytic core"/>
    <property type="match status" value="1"/>
</dbReference>
<evidence type="ECO:0000256" key="5">
    <source>
        <dbReference type="ARBA" id="ARBA00023172"/>
    </source>
</evidence>
<accession>F3ZXX5</accession>
<evidence type="ECO:0000259" key="8">
    <source>
        <dbReference type="PROSITE" id="PS51900"/>
    </source>
</evidence>
<dbReference type="Gene3D" id="1.10.150.130">
    <property type="match status" value="1"/>
</dbReference>